<dbReference type="Pfam" id="PF13439">
    <property type="entry name" value="Glyco_transf_4"/>
    <property type="match status" value="1"/>
</dbReference>
<geneLocation type="plasmid" evidence="2 3">
    <name>pW43A</name>
</geneLocation>
<evidence type="ECO:0000259" key="1">
    <source>
        <dbReference type="Pfam" id="PF13439"/>
    </source>
</evidence>
<dbReference type="GO" id="GO:0016757">
    <property type="term" value="F:glycosyltransferase activity"/>
    <property type="evidence" value="ECO:0007669"/>
    <property type="project" value="UniProtKB-ARBA"/>
</dbReference>
<dbReference type="KEGG" id="sedi:EBB79_21580"/>
<dbReference type="AlphaFoldDB" id="A0A3T0N9D4"/>
<dbReference type="Gene3D" id="3.40.50.2000">
    <property type="entry name" value="Glycogen Phosphorylase B"/>
    <property type="match status" value="1"/>
</dbReference>
<organism evidence="2 3">
    <name type="scientific">Parasedimentitalea marina</name>
    <dbReference type="NCBI Taxonomy" id="2483033"/>
    <lineage>
        <taxon>Bacteria</taxon>
        <taxon>Pseudomonadati</taxon>
        <taxon>Pseudomonadota</taxon>
        <taxon>Alphaproteobacteria</taxon>
        <taxon>Rhodobacterales</taxon>
        <taxon>Paracoccaceae</taxon>
        <taxon>Parasedimentitalea</taxon>
    </lineage>
</organism>
<dbReference type="OrthoDB" id="9801573at2"/>
<keyword evidence="3" id="KW-1185">Reference proteome</keyword>
<name>A0A3T0N9D4_9RHOB</name>
<sequence length="168" mass="19169">MKRSPRLLFIRPAAAFRWSRSPSGGTCPYTLTKSEKNGIANYLIHIDQNRSYAELYDNPQITALFGQLIDQLQPDVLHAHCLQDIGAGVLQTAKARGLPVVLSVHDFWWICDRQFMIRVNQRYCGQDPVRIENCRSCAENFSAARTRFDIWRPRPPMPMSLHTPASSP</sequence>
<accession>A0A3T0N9D4</accession>
<protein>
    <recommendedName>
        <fullName evidence="1">Glycosyltransferase subfamily 4-like N-terminal domain-containing protein</fullName>
    </recommendedName>
</protein>
<dbReference type="InterPro" id="IPR028098">
    <property type="entry name" value="Glyco_trans_4-like_N"/>
</dbReference>
<gene>
    <name evidence="2" type="ORF">EBB79_21580</name>
</gene>
<dbReference type="SUPFAM" id="SSF53756">
    <property type="entry name" value="UDP-Glycosyltransferase/glycogen phosphorylase"/>
    <property type="match status" value="1"/>
</dbReference>
<reference evidence="2 3" key="1">
    <citation type="submission" date="2018-10" db="EMBL/GenBank/DDBJ databases">
        <title>Parasedimentitalea marina sp. nov., a psychrophilic bacterium isolated from deep seawater of the New Britain Trench.</title>
        <authorList>
            <person name="Cao J."/>
        </authorList>
    </citation>
    <scope>NUCLEOTIDE SEQUENCE [LARGE SCALE GENOMIC DNA]</scope>
    <source>
        <strain evidence="2 3">W43</strain>
        <plasmid evidence="2 3">pW43A</plasmid>
    </source>
</reference>
<evidence type="ECO:0000313" key="3">
    <source>
        <dbReference type="Proteomes" id="UP000283063"/>
    </source>
</evidence>
<feature type="domain" description="Glycosyltransferase subfamily 4-like N-terminal" evidence="1">
    <location>
        <begin position="42"/>
        <end position="109"/>
    </location>
</feature>
<dbReference type="EMBL" id="CP033220">
    <property type="protein sequence ID" value="AZV80575.1"/>
    <property type="molecule type" value="Genomic_DNA"/>
</dbReference>
<dbReference type="Proteomes" id="UP000283063">
    <property type="component" value="Plasmid pW43A"/>
</dbReference>
<evidence type="ECO:0000313" key="2">
    <source>
        <dbReference type="EMBL" id="AZV80575.1"/>
    </source>
</evidence>
<proteinExistence type="predicted"/>
<keyword evidence="2" id="KW-0614">Plasmid</keyword>